<evidence type="ECO:0000256" key="3">
    <source>
        <dbReference type="SAM" id="Phobius"/>
    </source>
</evidence>
<proteinExistence type="inferred from homology"/>
<keyword evidence="3" id="KW-1133">Transmembrane helix</keyword>
<comment type="subcellular location">
    <subcellularLocation>
        <location evidence="1">Membrane</location>
        <topology evidence="1">Multi-pass membrane protein</topology>
    </subcellularLocation>
</comment>
<evidence type="ECO:0000256" key="1">
    <source>
        <dbReference type="ARBA" id="ARBA00004141"/>
    </source>
</evidence>
<sequence>MADLDGSKTHAGEIVHVEMVDDLKDIGHHTAAIPNSRDPVVSSYPEGGLRGWMAVAGAFCVMFTTSGFYYQVFLCQGLLIGLSTGFLSQPTMSVLSHYFEKRRAFVMGIATSGASLGGVVYPMLLNNLFTQYGFAWGVRIANVSKAGFMIFALLIFSNFAMTTRLPTRHRGRATVHAASSGDLINAPENIPKINWKTFLNPAYVISIIGMAFIMVGATFPFSYLQVFAEANHVIDENFAFYVLSIMMSGSVFGASFWAYVADHHGSLSVVVFAIFICGGLQWALLGANTRVAVAMIGVIYGFFSSADQALMTPVFATLSLNVTELGQRMGYGYFLIGIGSLVPQSPAPFSVQIKCGEKPFSSAR</sequence>
<gene>
    <name evidence="4" type="primary">apdF_11</name>
    <name evidence="4" type="ORF">LAWI1_G003540</name>
</gene>
<feature type="transmembrane region" description="Helical" evidence="3">
    <location>
        <begin position="52"/>
        <end position="83"/>
    </location>
</feature>
<evidence type="ECO:0000313" key="4">
    <source>
        <dbReference type="EMBL" id="TVY88156.1"/>
    </source>
</evidence>
<feature type="transmembrane region" description="Helical" evidence="3">
    <location>
        <begin position="267"/>
        <end position="285"/>
    </location>
</feature>
<dbReference type="PANTHER" id="PTHR11360:SF284">
    <property type="entry name" value="EG:103B4.3 PROTEIN-RELATED"/>
    <property type="match status" value="1"/>
</dbReference>
<comment type="similarity">
    <text evidence="2">Belongs to the major facilitator superfamily. Monocarboxylate porter (TC 2.A.1.13) family.</text>
</comment>
<dbReference type="Gene3D" id="1.20.1250.20">
    <property type="entry name" value="MFS general substrate transporter like domains"/>
    <property type="match status" value="2"/>
</dbReference>
<evidence type="ECO:0000313" key="5">
    <source>
        <dbReference type="Proteomes" id="UP000315522"/>
    </source>
</evidence>
<feature type="transmembrane region" description="Helical" evidence="3">
    <location>
        <begin position="136"/>
        <end position="160"/>
    </location>
</feature>
<dbReference type="EMBL" id="QGML01001901">
    <property type="protein sequence ID" value="TVY88156.1"/>
    <property type="molecule type" value="Genomic_DNA"/>
</dbReference>
<organism evidence="4 5">
    <name type="scientific">Lachnellula willkommii</name>
    <dbReference type="NCBI Taxonomy" id="215461"/>
    <lineage>
        <taxon>Eukaryota</taxon>
        <taxon>Fungi</taxon>
        <taxon>Dikarya</taxon>
        <taxon>Ascomycota</taxon>
        <taxon>Pezizomycotina</taxon>
        <taxon>Leotiomycetes</taxon>
        <taxon>Helotiales</taxon>
        <taxon>Lachnaceae</taxon>
        <taxon>Lachnellula</taxon>
    </lineage>
</organism>
<keyword evidence="3" id="KW-0472">Membrane</keyword>
<dbReference type="PANTHER" id="PTHR11360">
    <property type="entry name" value="MONOCARBOXYLATE TRANSPORTER"/>
    <property type="match status" value="1"/>
</dbReference>
<feature type="transmembrane region" description="Helical" evidence="3">
    <location>
        <begin position="238"/>
        <end position="260"/>
    </location>
</feature>
<keyword evidence="3" id="KW-0812">Transmembrane</keyword>
<dbReference type="InterPro" id="IPR011701">
    <property type="entry name" value="MFS"/>
</dbReference>
<protein>
    <submittedName>
        <fullName evidence="4">Aspyridones efflux protein</fullName>
    </submittedName>
</protein>
<dbReference type="Proteomes" id="UP000315522">
    <property type="component" value="Unassembled WGS sequence"/>
</dbReference>
<dbReference type="InterPro" id="IPR050327">
    <property type="entry name" value="Proton-linked_MCT"/>
</dbReference>
<dbReference type="AlphaFoldDB" id="A0A559M5D6"/>
<keyword evidence="5" id="KW-1185">Reference proteome</keyword>
<evidence type="ECO:0000256" key="2">
    <source>
        <dbReference type="ARBA" id="ARBA00006727"/>
    </source>
</evidence>
<accession>A0A559M5D6</accession>
<dbReference type="InterPro" id="IPR036259">
    <property type="entry name" value="MFS_trans_sf"/>
</dbReference>
<comment type="caution">
    <text evidence="4">The sequence shown here is derived from an EMBL/GenBank/DDBJ whole genome shotgun (WGS) entry which is preliminary data.</text>
</comment>
<dbReference type="GO" id="GO:0022857">
    <property type="term" value="F:transmembrane transporter activity"/>
    <property type="evidence" value="ECO:0007669"/>
    <property type="project" value="InterPro"/>
</dbReference>
<feature type="transmembrane region" description="Helical" evidence="3">
    <location>
        <begin position="202"/>
        <end position="226"/>
    </location>
</feature>
<dbReference type="GO" id="GO:0016020">
    <property type="term" value="C:membrane"/>
    <property type="evidence" value="ECO:0007669"/>
    <property type="project" value="UniProtKB-SubCell"/>
</dbReference>
<reference evidence="4 5" key="1">
    <citation type="submission" date="2018-05" db="EMBL/GenBank/DDBJ databases">
        <title>Genome sequencing and assembly of the regulated plant pathogen Lachnellula willkommii and related sister species for the development of diagnostic species identification markers.</title>
        <authorList>
            <person name="Giroux E."/>
            <person name="Bilodeau G."/>
        </authorList>
    </citation>
    <scope>NUCLEOTIDE SEQUENCE [LARGE SCALE GENOMIC DNA]</scope>
    <source>
        <strain evidence="4 5">CBS 172.35</strain>
    </source>
</reference>
<dbReference type="SUPFAM" id="SSF103473">
    <property type="entry name" value="MFS general substrate transporter"/>
    <property type="match status" value="1"/>
</dbReference>
<name>A0A559M5D6_9HELO</name>
<feature type="transmembrane region" description="Helical" evidence="3">
    <location>
        <begin position="104"/>
        <end position="124"/>
    </location>
</feature>
<dbReference type="Pfam" id="PF07690">
    <property type="entry name" value="MFS_1"/>
    <property type="match status" value="1"/>
</dbReference>
<feature type="transmembrane region" description="Helical" evidence="3">
    <location>
        <begin position="291"/>
        <end position="310"/>
    </location>
</feature>